<name>A0A151WE68_9HYME</name>
<dbReference type="PROSITE" id="PS50102">
    <property type="entry name" value="RRM"/>
    <property type="match status" value="5"/>
</dbReference>
<keyword evidence="10 12" id="KW-0326">Glycosidase</keyword>
<sequence>MSKYGPLTLYTVKVRGLAYKHIKKHIKQFFRPIKPKSIRIPRKIKGIAYVGFKTEQAMKKALMKNKSFLEGKQIFVSKYERKEEVESNKGSCNKTNIKWKKQEEALKNEESIAESGRMFIRNLTYTTTEDDVRKLFEKYGPLSEVDLPVDRMTRKPKGFGTITFLMPEHAVKAYSELDGSVLDGRMLHILPGKTKTSLEDIDTENLTYKQKKELQTKATAGSSHNWNTLFLGQNAVANAIASRYNTTKEKLLEDESNGMSAAVKLALGETQLVQDTKIFLEENGVCLDAFNEAPKKRSSTIIVLKNLPAETKPYELREMFAKHGELARIILPPAGITALVEFLEPFEARKAFRALAYTKYKHLPLYLEWAPDNSFTTPAPKNKTIESNVATKKSTDLKEVKDEVTIKESKDNKNNTLKEEDNEPPELDTTLFVKNINFSTTEEQLKDYFGKCGPLHYITIATKMDPENPARKLSMGYGFVRYKRKCDADRALKTLQMSVLDGKSLELKRSERTLISDVKATRKKSKITEQTSTKILVRNIPFQATVQEVTELFKSYGELKAVRLPKKLVGTEKHRGFAFIEYYTKSDAKKAFKALCQSTHLYGRRLVLEWAQMEEGIEEIRKRTAKHFYQGGYAKFTGLKTYNKNLKAMLAIGGWNEGSSRFSPMVADPARRREFVKNAVKFLRQNHFDGLDLDWEYPTFRDGGKPRDKDNYADLVQELRKEFERESSKTGRSRLLLSMAMPAGIEYIDKGYDVPRLNEYLDFINLLSYDYHSAYEPAVNHHSPLYPLEEDNEYNYDAELTIDYTITHLLEKGASADKVVLGIPTYGRSYTLFNQDATELGSPADGPGIEGEATREKGYLAYYLCFLFIYLELKIKHSFFKICESIADSDEWEVVQPNPKAMGPYAFKGNQWVGYDDEDIVKLKARYVNEKKLGGIMFWSIDNDDFRGKCHSRPYPLIEAAKEALLTDNSRNTINKTKPVDSQKKIRTQNTQNSIRKSSISNRRSSTTSAPIVSKRVSSSRPKYRTISQASKEEQEDREVSRRSYDPSSDEDTEGRNTVRVTEKIERPKSQNRSKTQSGAIDRTTRRKHSRRKGQSKTGENEESISNKLTTPEPPTTPDPGTDFKCEDEGFFPHPRDCKKYFWCLDSGPSGLGVVAHQFTCPSGLVFNKGADSCDYPRNVICPKTSKTSIVSTTRSPITAATSRTTYLHSTTISEEYDSEEDVEIEENEEVEEEEEEEEEKIKEEPMTTTTTRPLVYKTLTRNRPSTTTTTTITSKPSEPEREREREKERVDSEDEEDPKVIKELIDLIKKAGNSFILGGIEELEKQLLFQEKNLDTKSGSESVTPATISRSLYERVLNRQTNRIGNHRPVLSSSETSYVNGPGRAQFEGLDDIPEVKSLRRSQKPQYVTIERSKSITKESASENEDIDEDEEDNTDVASSEGKSISNPLEDNLSTQRVTPSYVNIRRTRPSTTTSKIENDVEGKEIEIEEERLTRRRRPIVSSKQVKPESTRNISPIFLSKRKSEKGEDKSTNQSADKDNDSSTTKTRYSNIQRFRSTTLKTSEGLSSIAPLSEISETTSPTRLEEYPEVSRKTISTTASLSMTPATTTSTSTEIITTISVEPSENPSNVSSRADFDSTTDSMKLVEDSATEILFTTLPAISSSSSQSTTTTTTLASRSTIAAVSQPRPFGFTRRRSGSLEATTTATTPLSRSKVSITPRNPTRPSNPVLGRVRLRTKPVNQVTEEELVDQVDIPRAETSTSRSKDLSRLRGRGSSKYTPPTSRSKTQDVSANSVPGLRYRERGRITTSTTVGTISIDDIKRRYRRPSRVNNPESIKANELDDSPIVRITQGGSRKNPLYQSRYDEENNKITNIRVFRKPTVNRELYDRTKYTRKRNNMEESLQKVNNDLNQNMASMTLKALRTSAETDRIEGNDLSNVDQSTAKIDSVVESNTIQPINDLKPITKIDVTTVSNSNKVDASNQSKDTIATTTTRIETHEFNPDLVTIVSTESAFDVAEKASGTPRKRKIFLRKRPILPSTVVNFIETEEEETSQGPRRRKVIKRKRPLQNTSTSIEVSLEEEDSSFLLKSTTPIRSDKDVEKSTVSINQTEVTLINQNTEESTIVTDLTGLTREMEDSTLTITETILSTDYNADGFTKVTLETPAIETTTISGEEVTDILSTATVSTIINTDADEIQRSTIEMATRTQATTTPFTTESDSFSAARSSSDSRYARKKFIRKNPVSSSGNTTNQLYIPALSSTENSSLEIPSKRKNNLFIGRSSVSSVNILYDDLKHKEEKEGEEKENTSRSRDLVRQDIIEGTTLRNKSISTNGFSDDTAKFWKHYTTTSLRGQINHPSAYIEDVEDRKVARTEFTENNTYRLTPNVTRGPEIRPRYKVPIILKRPFDPEEALSPRRYPPLDSAPEESEETPETRDARLRQSGFRQPRMRYKLLNRNNVKIEEKTMQPSLESTSTWQYFKTRSYPKRTSTSTEATVTETLIPMKKFDYVADAFHRKQQSLRTTTPRSNDFFDSQNLIDEYYTHTTTVKPSVTRLVTSVTESGTTERQKILIKTKYSSLTSTTRIPADQFPPTTPLSILVTGVNDELTDSTNEVRYGVERSTLPIEGEFNYRYDDRFTTESHESSTIEIESVADSEAIRLPTLKELIGYPTTYYDDRTITTSSSSVLLHLLRNDVDNDISRQNVEKLLRGTDESQDGEKEIAQSPRDIIEETGDLWLQQASENTARSRTLRKDDVTNFDERVSVTNTIQEETKRKTSTNSVYLKPTTMRGISLVSLISSPVMRGFYITRNENVSSILVDSSTPLYTTTDIPVEQQTETILISDVSMTDETVTVAYNDQIESGLNILDDNVNINDKATITFVTSANTESEIPSTNVNIVPQTTTVATDHVTTVTNTGVVTISIPVTASVQKITNDSANTTTIQITNANIGTTSSITNYSTDATPTTMSTHDVVIDSTTLITAANATAETFSVTKNYSTFTTVKNTTTIPVTTSPLTTVIPSTVNTQHTIHATAPMTTNNLADINTVTTNIMTTTPEIKMSEETISKITENQKQNQTILEFNTTNNQFSQKTARRRVLNRTNNWLGSPSTLQRTNQYPRRQVMLYRKRSQRPAAHISSSKAIEKNRKRRIIQKRIRVNSGVFNNTIKSDLSLSQDTVDVQNITDHAYDQVENIRRRKVVLKERVKEETNTILPTEETTVFLQTSTIIENENIKEKQEVILKQSEESLSTTTKISTNSSSANESFPDNTQNNLYVAKDPSKLENPKNKPKSEEKNLIEGERVDFDSINTNLQDNFSKSSYADMSLSDKRIARKRMRVVLKNVRSKIKNSTIEKTNVNSDFTNKNFQNNFLNNHNISQNFSNEEKRRKMRVVLKRIKSKSEEEETKTEKASTEDDFTNESLQGTFSNNFYSAKNFPIEYRTRRRMRVVLKSVKPKTEEKNPTVEEITIEPDSINESLQDSFSSNLHENLFNGEDAQRGMEDALKSVKSTSKERDSVAEETNIDSDFVRKDSQVLNTFHFSSNVYIGDNLPDKKKIMKHSKSEEEQAITKQPEDMESQTTRTSVPVEKDTDRFSLEVTNGKSINRNSESGHSNRRRKPTPFTTIAPLTNTLSNTLTVHRRRRPVETTISSRIDLVDAFEGTESYVKPAAVLHDQNADVSDQSIRAQEFAVTLSDPPSSTSDIGRTPLRNVDRRKISTTVVPRTDPTTSRTVSRYDMNFQNRQRSQTKDRPTLNATTRPRRPPVIDYDYYEDEAPIVIGKSVLNSKLFLTSKGAIRCMDQGNFPHPYSCKKFISCARMVNGQVIGTEYTCPDKLSFDPVGGICNWSAGLGCKD</sequence>
<dbReference type="InterPro" id="IPR001223">
    <property type="entry name" value="Glyco_hydro18_cat"/>
</dbReference>
<evidence type="ECO:0000256" key="4">
    <source>
        <dbReference type="ARBA" id="ARBA00022669"/>
    </source>
</evidence>
<evidence type="ECO:0000256" key="7">
    <source>
        <dbReference type="ARBA" id="ARBA00022884"/>
    </source>
</evidence>
<feature type="domain" description="Chitin-binding type-2" evidence="15">
    <location>
        <begin position="1123"/>
        <end position="1184"/>
    </location>
</feature>
<evidence type="ECO:0000313" key="18">
    <source>
        <dbReference type="Proteomes" id="UP000075809"/>
    </source>
</evidence>
<feature type="region of interest" description="Disordered" evidence="13">
    <location>
        <begin position="1367"/>
        <end position="1481"/>
    </location>
</feature>
<feature type="region of interest" description="Disordered" evidence="13">
    <location>
        <begin position="1500"/>
        <end position="1557"/>
    </location>
</feature>
<dbReference type="SUPFAM" id="SSF54928">
    <property type="entry name" value="RNA-binding domain, RBD"/>
    <property type="match status" value="4"/>
</dbReference>
<feature type="compositionally biased region" description="Polar residues" evidence="13">
    <location>
        <begin position="1777"/>
        <end position="1795"/>
    </location>
</feature>
<dbReference type="STRING" id="64791.A0A151WE68"/>
<comment type="subcellular location">
    <subcellularLocation>
        <location evidence="1">Nucleus</location>
    </subcellularLocation>
</comment>
<feature type="compositionally biased region" description="Polar residues" evidence="13">
    <location>
        <begin position="3590"/>
        <end position="3604"/>
    </location>
</feature>
<feature type="compositionally biased region" description="Acidic residues" evidence="13">
    <location>
        <begin position="1215"/>
        <end position="1239"/>
    </location>
</feature>
<feature type="compositionally biased region" description="Basic and acidic residues" evidence="13">
    <location>
        <begin position="1412"/>
        <end position="1422"/>
    </location>
</feature>
<evidence type="ECO:0000259" key="15">
    <source>
        <dbReference type="PROSITE" id="PS50940"/>
    </source>
</evidence>
<feature type="domain" description="RRM" evidence="14">
    <location>
        <begin position="116"/>
        <end position="194"/>
    </location>
</feature>
<feature type="compositionally biased region" description="Polar residues" evidence="13">
    <location>
        <begin position="1543"/>
        <end position="1557"/>
    </location>
</feature>
<proteinExistence type="inferred from homology"/>
<evidence type="ECO:0000256" key="5">
    <source>
        <dbReference type="ARBA" id="ARBA00022737"/>
    </source>
</evidence>
<dbReference type="SMART" id="SM00360">
    <property type="entry name" value="RRM"/>
    <property type="match status" value="5"/>
</dbReference>
<protein>
    <submittedName>
        <fullName evidence="17">Putative RNA-binding protein 19</fullName>
    </submittedName>
</protein>
<dbReference type="Gene3D" id="3.20.20.80">
    <property type="entry name" value="Glycosidases"/>
    <property type="match status" value="1"/>
</dbReference>
<accession>A0A151WE68</accession>
<feature type="region of interest" description="Disordered" evidence="13">
    <location>
        <begin position="1214"/>
        <end position="1298"/>
    </location>
</feature>
<feature type="region of interest" description="Disordered" evidence="13">
    <location>
        <begin position="1691"/>
        <end position="1739"/>
    </location>
</feature>
<feature type="region of interest" description="Disordered" evidence="13">
    <location>
        <begin position="1752"/>
        <end position="1796"/>
    </location>
</feature>
<dbReference type="InterPro" id="IPR011583">
    <property type="entry name" value="Chitinase_II/V-like_cat"/>
</dbReference>
<dbReference type="GO" id="GO:0006032">
    <property type="term" value="P:chitin catabolic process"/>
    <property type="evidence" value="ECO:0007669"/>
    <property type="project" value="UniProtKB-ARBA"/>
</dbReference>
<dbReference type="GO" id="GO:0005975">
    <property type="term" value="P:carbohydrate metabolic process"/>
    <property type="evidence" value="ECO:0007669"/>
    <property type="project" value="InterPro"/>
</dbReference>
<organism evidence="17 18">
    <name type="scientific">Mycetomoellerius zeteki</name>
    <dbReference type="NCBI Taxonomy" id="64791"/>
    <lineage>
        <taxon>Eukaryota</taxon>
        <taxon>Metazoa</taxon>
        <taxon>Ecdysozoa</taxon>
        <taxon>Arthropoda</taxon>
        <taxon>Hexapoda</taxon>
        <taxon>Insecta</taxon>
        <taxon>Pterygota</taxon>
        <taxon>Neoptera</taxon>
        <taxon>Endopterygota</taxon>
        <taxon>Hymenoptera</taxon>
        <taxon>Apocrita</taxon>
        <taxon>Aculeata</taxon>
        <taxon>Formicoidea</taxon>
        <taxon>Formicidae</taxon>
        <taxon>Myrmicinae</taxon>
        <taxon>Mycetomoellerius</taxon>
    </lineage>
</organism>
<dbReference type="FunFam" id="2.170.140.10:FF:000005">
    <property type="entry name" value="Acidic mammalian chitinase"/>
    <property type="match status" value="1"/>
</dbReference>
<feature type="compositionally biased region" description="Low complexity" evidence="13">
    <location>
        <begin position="3243"/>
        <end position="3256"/>
    </location>
</feature>
<comment type="similarity">
    <text evidence="2">Belongs to the RRM MRD1 family.</text>
</comment>
<feature type="compositionally biased region" description="Polar residues" evidence="13">
    <location>
        <begin position="1701"/>
        <end position="1727"/>
    </location>
</feature>
<dbReference type="InterPro" id="IPR050314">
    <property type="entry name" value="Glycosyl_Hydrlase_18"/>
</dbReference>
<dbReference type="Pfam" id="PF01607">
    <property type="entry name" value="CBM_14"/>
    <property type="match status" value="2"/>
</dbReference>
<dbReference type="FunFam" id="3.30.70.330:FF:000277">
    <property type="entry name" value="RNA binding motif protein 19"/>
    <property type="match status" value="1"/>
</dbReference>
<feature type="compositionally biased region" description="Basic and acidic residues" evidence="13">
    <location>
        <begin position="1278"/>
        <end position="1291"/>
    </location>
</feature>
<dbReference type="InterPro" id="IPR001579">
    <property type="entry name" value="Glyco_hydro_18_chit_AS"/>
</dbReference>
<feature type="domain" description="RRM" evidence="14">
    <location>
        <begin position="429"/>
        <end position="512"/>
    </location>
</feature>
<feature type="region of interest" description="Disordered" evidence="13">
    <location>
        <begin position="1664"/>
        <end position="1683"/>
    </location>
</feature>
<feature type="compositionally biased region" description="Polar residues" evidence="13">
    <location>
        <begin position="1016"/>
        <end position="1030"/>
    </location>
</feature>
<feature type="compositionally biased region" description="Basic residues" evidence="13">
    <location>
        <begin position="2057"/>
        <end position="2067"/>
    </location>
</feature>
<feature type="compositionally biased region" description="Basic and acidic residues" evidence="13">
    <location>
        <begin position="1526"/>
        <end position="1542"/>
    </location>
</feature>
<dbReference type="GO" id="GO:0005576">
    <property type="term" value="C:extracellular region"/>
    <property type="evidence" value="ECO:0007669"/>
    <property type="project" value="InterPro"/>
</dbReference>
<evidence type="ECO:0000259" key="16">
    <source>
        <dbReference type="PROSITE" id="PS51910"/>
    </source>
</evidence>
<feature type="compositionally biased region" description="Basic and acidic residues" evidence="13">
    <location>
        <begin position="3274"/>
        <end position="3295"/>
    </location>
</feature>
<keyword evidence="5" id="KW-0677">Repeat</keyword>
<dbReference type="InterPro" id="IPR002557">
    <property type="entry name" value="Chitin-bd_dom"/>
</dbReference>
<feature type="compositionally biased region" description="Acidic residues" evidence="13">
    <location>
        <begin position="1423"/>
        <end position="1436"/>
    </location>
</feature>
<evidence type="ECO:0000256" key="10">
    <source>
        <dbReference type="ARBA" id="ARBA00023295"/>
    </source>
</evidence>
<gene>
    <name evidence="17" type="ORF">ALC60_14823</name>
</gene>
<feature type="region of interest" description="Disordered" evidence="13">
    <location>
        <begin position="3240"/>
        <end position="3295"/>
    </location>
</feature>
<dbReference type="InterPro" id="IPR029070">
    <property type="entry name" value="Chitinase_insertion_sf"/>
</dbReference>
<comment type="similarity">
    <text evidence="3">Belongs to the glycosyl hydrolase 18 family. Chitinase class II subfamily.</text>
</comment>
<keyword evidence="9" id="KW-0539">Nucleus</keyword>
<keyword evidence="7 11" id="KW-0694">RNA-binding</keyword>
<dbReference type="SMART" id="SM00636">
    <property type="entry name" value="Glyco_18"/>
    <property type="match status" value="1"/>
</dbReference>
<evidence type="ECO:0000256" key="8">
    <source>
        <dbReference type="ARBA" id="ARBA00023157"/>
    </source>
</evidence>
<dbReference type="FunFam" id="3.10.50.10:FF:000001">
    <property type="entry name" value="Chitinase 3-like 1"/>
    <property type="match status" value="1"/>
</dbReference>
<feature type="compositionally biased region" description="Low complexity" evidence="13">
    <location>
        <begin position="1267"/>
        <end position="1277"/>
    </location>
</feature>
<dbReference type="InterPro" id="IPR034423">
    <property type="entry name" value="RBM19_RRM5"/>
</dbReference>
<dbReference type="SUPFAM" id="SSF57625">
    <property type="entry name" value="Invertebrate chitin-binding proteins"/>
    <property type="match status" value="2"/>
</dbReference>
<feature type="compositionally biased region" description="Polar residues" evidence="13">
    <location>
        <begin position="3257"/>
        <end position="3269"/>
    </location>
</feature>
<feature type="domain" description="RRM" evidence="14">
    <location>
        <begin position="300"/>
        <end position="372"/>
    </location>
</feature>
<feature type="domain" description="RRM" evidence="14">
    <location>
        <begin position="10"/>
        <end position="81"/>
    </location>
</feature>
<feature type="compositionally biased region" description="Low complexity" evidence="13">
    <location>
        <begin position="993"/>
        <end position="1009"/>
    </location>
</feature>
<dbReference type="SMART" id="SM00494">
    <property type="entry name" value="ChtBD2"/>
    <property type="match status" value="2"/>
</dbReference>
<dbReference type="GO" id="GO:0004568">
    <property type="term" value="F:chitinase activity"/>
    <property type="evidence" value="ECO:0007669"/>
    <property type="project" value="UniProtKB-ARBA"/>
</dbReference>
<keyword evidence="6 12" id="KW-0378">Hydrolase</keyword>
<dbReference type="Gene3D" id="3.30.70.330">
    <property type="match status" value="5"/>
</dbReference>
<reference evidence="17 18" key="1">
    <citation type="submission" date="2015-09" db="EMBL/GenBank/DDBJ databases">
        <title>Trachymyrmex zeteki WGS genome.</title>
        <authorList>
            <person name="Nygaard S."/>
            <person name="Hu H."/>
            <person name="Boomsma J."/>
            <person name="Zhang G."/>
        </authorList>
    </citation>
    <scope>NUCLEOTIDE SEQUENCE [LARGE SCALE GENOMIC DNA]</scope>
    <source>
        <strain evidence="17">Tzet28-1</strain>
        <tissue evidence="17">Whole body</tissue>
    </source>
</reference>
<dbReference type="InterPro" id="IPR035979">
    <property type="entry name" value="RBD_domain_sf"/>
</dbReference>
<feature type="compositionally biased region" description="Basic residues" evidence="13">
    <location>
        <begin position="1085"/>
        <end position="1095"/>
    </location>
</feature>
<feature type="region of interest" description="Disordered" evidence="13">
    <location>
        <begin position="1834"/>
        <end position="1861"/>
    </location>
</feature>
<feature type="compositionally biased region" description="Basic and acidic residues" evidence="13">
    <location>
        <begin position="1031"/>
        <end position="1045"/>
    </location>
</feature>
<feature type="domain" description="Chitin-binding type-2" evidence="15">
    <location>
        <begin position="3787"/>
        <end position="3846"/>
    </location>
</feature>
<dbReference type="CDD" id="cd12571">
    <property type="entry name" value="RRM6_RBM19"/>
    <property type="match status" value="1"/>
</dbReference>
<dbReference type="Pfam" id="PF00076">
    <property type="entry name" value="RRM_1"/>
    <property type="match status" value="5"/>
</dbReference>
<evidence type="ECO:0000256" key="3">
    <source>
        <dbReference type="ARBA" id="ARBA00009121"/>
    </source>
</evidence>
<evidence type="ECO:0000313" key="17">
    <source>
        <dbReference type="EMBL" id="KYQ46159.1"/>
    </source>
</evidence>
<evidence type="ECO:0000256" key="12">
    <source>
        <dbReference type="RuleBase" id="RU000489"/>
    </source>
</evidence>
<feature type="region of interest" description="Disordered" evidence="13">
    <location>
        <begin position="969"/>
        <end position="1126"/>
    </location>
</feature>
<dbReference type="PANTHER" id="PTHR11177:SF399">
    <property type="entry name" value="CHITINASE 6, ISOFORM C"/>
    <property type="match status" value="1"/>
</dbReference>
<evidence type="ECO:0000256" key="9">
    <source>
        <dbReference type="ARBA" id="ARBA00023242"/>
    </source>
</evidence>
<evidence type="ECO:0000256" key="11">
    <source>
        <dbReference type="PROSITE-ProRule" id="PRU00176"/>
    </source>
</evidence>
<evidence type="ECO:0000256" key="6">
    <source>
        <dbReference type="ARBA" id="ARBA00022801"/>
    </source>
</evidence>
<feature type="region of interest" description="Disordered" evidence="13">
    <location>
        <begin position="2048"/>
        <end position="2067"/>
    </location>
</feature>
<dbReference type="InterPro" id="IPR012677">
    <property type="entry name" value="Nucleotide-bd_a/b_plait_sf"/>
</dbReference>
<dbReference type="Gene3D" id="2.170.140.10">
    <property type="entry name" value="Chitin binding domain"/>
    <property type="match status" value="2"/>
</dbReference>
<keyword evidence="8" id="KW-1015">Disulfide bond</keyword>
<dbReference type="PROSITE" id="PS51910">
    <property type="entry name" value="GH18_2"/>
    <property type="match status" value="1"/>
</dbReference>
<dbReference type="CDD" id="cd12318">
    <property type="entry name" value="RRM5_RBM19_like"/>
    <property type="match status" value="1"/>
</dbReference>
<feature type="domain" description="GH18" evidence="16">
    <location>
        <begin position="577"/>
        <end position="968"/>
    </location>
</feature>
<dbReference type="GO" id="GO:0005634">
    <property type="term" value="C:nucleus"/>
    <property type="evidence" value="ECO:0007669"/>
    <property type="project" value="UniProtKB-SubCell"/>
</dbReference>
<dbReference type="InterPro" id="IPR017853">
    <property type="entry name" value="GH"/>
</dbReference>
<dbReference type="PROSITE" id="PS50940">
    <property type="entry name" value="CHIT_BIND_II"/>
    <property type="match status" value="2"/>
</dbReference>
<keyword evidence="4" id="KW-0147">Chitin-binding</keyword>
<dbReference type="PANTHER" id="PTHR11177">
    <property type="entry name" value="CHITINASE"/>
    <property type="match status" value="1"/>
</dbReference>
<dbReference type="InterPro" id="IPR000504">
    <property type="entry name" value="RRM_dom"/>
</dbReference>
<evidence type="ECO:0000259" key="14">
    <source>
        <dbReference type="PROSITE" id="PS50102"/>
    </source>
</evidence>
<evidence type="ECO:0000256" key="1">
    <source>
        <dbReference type="ARBA" id="ARBA00004123"/>
    </source>
</evidence>
<feature type="region of interest" description="Disordered" evidence="13">
    <location>
        <begin position="2410"/>
        <end position="2445"/>
    </location>
</feature>
<dbReference type="GO" id="GO:0008061">
    <property type="term" value="F:chitin binding"/>
    <property type="evidence" value="ECO:0007669"/>
    <property type="project" value="UniProtKB-KW"/>
</dbReference>
<dbReference type="GO" id="GO:0003723">
    <property type="term" value="F:RNA binding"/>
    <property type="evidence" value="ECO:0007669"/>
    <property type="project" value="UniProtKB-UniRule"/>
</dbReference>
<evidence type="ECO:0000256" key="2">
    <source>
        <dbReference type="ARBA" id="ARBA00008033"/>
    </source>
</evidence>
<dbReference type="SUPFAM" id="SSF54556">
    <property type="entry name" value="Chitinase insertion domain"/>
    <property type="match status" value="1"/>
</dbReference>
<feature type="compositionally biased region" description="Polar residues" evidence="13">
    <location>
        <begin position="1438"/>
        <end position="1463"/>
    </location>
</feature>
<feature type="compositionally biased region" description="Basic and acidic residues" evidence="13">
    <location>
        <begin position="1054"/>
        <end position="1069"/>
    </location>
</feature>
<dbReference type="Pfam" id="PF00704">
    <property type="entry name" value="Glyco_hydro_18"/>
    <property type="match status" value="1"/>
</dbReference>
<dbReference type="Proteomes" id="UP000075809">
    <property type="component" value="Unassembled WGS sequence"/>
</dbReference>
<dbReference type="InterPro" id="IPR036508">
    <property type="entry name" value="Chitin-bd_dom_sf"/>
</dbReference>
<feature type="region of interest" description="Disordered" evidence="13">
    <location>
        <begin position="3552"/>
        <end position="3620"/>
    </location>
</feature>
<dbReference type="Gene3D" id="3.10.50.10">
    <property type="match status" value="1"/>
</dbReference>
<dbReference type="EMBL" id="KQ983247">
    <property type="protein sequence ID" value="KYQ46159.1"/>
    <property type="molecule type" value="Genomic_DNA"/>
</dbReference>
<dbReference type="SUPFAM" id="SSF51445">
    <property type="entry name" value="(Trans)glycosidases"/>
    <property type="match status" value="1"/>
</dbReference>
<feature type="domain" description="RRM" evidence="14">
    <location>
        <begin position="533"/>
        <end position="613"/>
    </location>
</feature>
<dbReference type="PROSITE" id="PS01095">
    <property type="entry name" value="GH18_1"/>
    <property type="match status" value="1"/>
</dbReference>
<dbReference type="InterPro" id="IPR034421">
    <property type="entry name" value="RBM19_RRM6"/>
</dbReference>
<evidence type="ECO:0000256" key="13">
    <source>
        <dbReference type="SAM" id="MobiDB-lite"/>
    </source>
</evidence>
<keyword evidence="18" id="KW-1185">Reference proteome</keyword>